<dbReference type="PROSITE" id="PS50878">
    <property type="entry name" value="RT_POL"/>
    <property type="match status" value="1"/>
</dbReference>
<evidence type="ECO:0000313" key="2">
    <source>
        <dbReference type="EMBL" id="POS85079.1"/>
    </source>
</evidence>
<dbReference type="InterPro" id="IPR043502">
    <property type="entry name" value="DNA/RNA_pol_sf"/>
</dbReference>
<protein>
    <recommendedName>
        <fullName evidence="1">Reverse transcriptase domain-containing protein</fullName>
    </recommendedName>
</protein>
<evidence type="ECO:0000259" key="1">
    <source>
        <dbReference type="PROSITE" id="PS50878"/>
    </source>
</evidence>
<sequence>MVVQPYEDAPVLRSLSSLWRENLRPRTVAYIKKDLKRISSVQKHPATPTGDYCWVEVNEIMFLNIYKAPHDPTAVRPPLSWTHTSRSVAICDFNSVYWVWQPSARNCYGQEKEVEKWAEEHILTCLIVREPTHRAGNTLDLVWTNIEEVTAWVGSEECMTSDHLLICGFVPNPKRPLLASVTSRSLLRVLKTNLPHFARVVSQWLPPIGSCGSLDTIEEIENFAEGINWALENALKAVGKRANKKVGRGAPWWTSECKPAHLNYRKVTEENERSEQAWIFRTTVGTARREDWNGNEEADAEARATLRDLADRQTQPNLITLAHLRRLMQQRRQELVEKWWSDVCPIRYQDLDQKIRRKKQPELALTRQLLHKLLAARTGHGDFAAYHRRLNYLDANLECVCEQETTPTHFIRCRRYANQMRKLRKGMTMENFRRQLLGHNCFKKFVEFAKITGCFSEYKSTSKKKTQIKKAKNIGWRATVSEATQDSAKIWKLANQWHQISVDIRDIDGTKYPDDLLSVSKIITQTEVEETLRKLPNDKAPGPDGIPNRVLKCYESSLSKVLAELFNAYLTLGYHPKRFKGSTTIVLKKSQKPRYDTPKVYRLIALLYTMGKRLEKLVANRISKAAEDFNLLPDEQMGARPKRFIISAVELLSEQIHTIWGKDKKKVASLLSLGISGVFDNISHKRIVHNLREKGIPRRICAFVKSFLVERTTSIVLGSFKGEQMPNSTGIPQGSSLSQNLFLFFVNTLFPLLQTISTAAVGFVDDTNILTWLSSTEENWRKLEEEHGFSEEWARKHGVRALKPLRSVQRKCLKQITGAYKSTSSRVLEHETSVLPIELFLKQRRVQNAGLSDKLSIRKTIISACNRIKLSARGRGEIHAKKRSNDVAKWNQICGREENVNQKKVAVKIASRNRNILGCARSTLDTRYQRTLRGGKQQI</sequence>
<gene>
    <name evidence="2" type="ORF">EPUL_003411</name>
</gene>
<feature type="domain" description="Reverse transcriptase" evidence="1">
    <location>
        <begin position="568"/>
        <end position="839"/>
    </location>
</feature>
<proteinExistence type="predicted"/>
<dbReference type="AlphaFoldDB" id="A0A2S4PSS3"/>
<name>A0A2S4PSS3_9PEZI</name>
<dbReference type="InterPro" id="IPR000477">
    <property type="entry name" value="RT_dom"/>
</dbReference>
<dbReference type="OrthoDB" id="3564644at2759"/>
<accession>A0A2S4PSS3</accession>
<dbReference type="SUPFAM" id="SSF56219">
    <property type="entry name" value="DNase I-like"/>
    <property type="match status" value="1"/>
</dbReference>
<dbReference type="SUPFAM" id="SSF56672">
    <property type="entry name" value="DNA/RNA polymerases"/>
    <property type="match status" value="1"/>
</dbReference>
<comment type="caution">
    <text evidence="2">The sequence shown here is derived from an EMBL/GenBank/DDBJ whole genome shotgun (WGS) entry which is preliminary data.</text>
</comment>
<dbReference type="EMBL" id="PEDP01000737">
    <property type="protein sequence ID" value="POS85079.1"/>
    <property type="molecule type" value="Genomic_DNA"/>
</dbReference>
<dbReference type="InterPro" id="IPR005135">
    <property type="entry name" value="Endo/exonuclease/phosphatase"/>
</dbReference>
<dbReference type="Pfam" id="PF14529">
    <property type="entry name" value="Exo_endo_phos_2"/>
    <property type="match status" value="1"/>
</dbReference>
<organism evidence="2 3">
    <name type="scientific">Erysiphe pulchra</name>
    <dbReference type="NCBI Taxonomy" id="225359"/>
    <lineage>
        <taxon>Eukaryota</taxon>
        <taxon>Fungi</taxon>
        <taxon>Dikarya</taxon>
        <taxon>Ascomycota</taxon>
        <taxon>Pezizomycotina</taxon>
        <taxon>Leotiomycetes</taxon>
        <taxon>Erysiphales</taxon>
        <taxon>Erysiphaceae</taxon>
        <taxon>Erysiphe</taxon>
    </lineage>
</organism>
<dbReference type="PANTHER" id="PTHR33481:SF1">
    <property type="entry name" value="ENDONUCLEASE_EXONUCLEASE_PHOSPHATASE DOMAIN-CONTAINING PROTEIN-RELATED"/>
    <property type="match status" value="1"/>
</dbReference>
<dbReference type="InterPro" id="IPR036691">
    <property type="entry name" value="Endo/exonu/phosph_ase_sf"/>
</dbReference>
<dbReference type="GO" id="GO:0003824">
    <property type="term" value="F:catalytic activity"/>
    <property type="evidence" value="ECO:0007669"/>
    <property type="project" value="InterPro"/>
</dbReference>
<dbReference type="Gene3D" id="3.60.10.10">
    <property type="entry name" value="Endonuclease/exonuclease/phosphatase"/>
    <property type="match status" value="1"/>
</dbReference>
<evidence type="ECO:0000313" key="3">
    <source>
        <dbReference type="Proteomes" id="UP000237438"/>
    </source>
</evidence>
<keyword evidence="3" id="KW-1185">Reference proteome</keyword>
<reference evidence="2 3" key="1">
    <citation type="submission" date="2017-10" db="EMBL/GenBank/DDBJ databases">
        <title>Development of genomic resources for the powdery mildew, Erysiphe pulchra.</title>
        <authorList>
            <person name="Wadl P.A."/>
            <person name="Mack B.M."/>
            <person name="Moore G."/>
            <person name="Beltz S.B."/>
        </authorList>
    </citation>
    <scope>NUCLEOTIDE SEQUENCE [LARGE SCALE GENOMIC DNA]</scope>
    <source>
        <strain evidence="2">Cflorida</strain>
    </source>
</reference>
<dbReference type="Pfam" id="PF00078">
    <property type="entry name" value="RVT_1"/>
    <property type="match status" value="1"/>
</dbReference>
<dbReference type="PANTHER" id="PTHR33481">
    <property type="entry name" value="REVERSE TRANSCRIPTASE"/>
    <property type="match status" value="1"/>
</dbReference>
<dbReference type="Proteomes" id="UP000237438">
    <property type="component" value="Unassembled WGS sequence"/>
</dbReference>